<name>A0A382C3A6_9ZZZZ</name>
<organism evidence="1">
    <name type="scientific">marine metagenome</name>
    <dbReference type="NCBI Taxonomy" id="408172"/>
    <lineage>
        <taxon>unclassified sequences</taxon>
        <taxon>metagenomes</taxon>
        <taxon>ecological metagenomes</taxon>
    </lineage>
</organism>
<reference evidence="1" key="1">
    <citation type="submission" date="2018-05" db="EMBL/GenBank/DDBJ databases">
        <authorList>
            <person name="Lanie J.A."/>
            <person name="Ng W.-L."/>
            <person name="Kazmierczak K.M."/>
            <person name="Andrzejewski T.M."/>
            <person name="Davidsen T.M."/>
            <person name="Wayne K.J."/>
            <person name="Tettelin H."/>
            <person name="Glass J.I."/>
            <person name="Rusch D."/>
            <person name="Podicherti R."/>
            <person name="Tsui H.-C.T."/>
            <person name="Winkler M.E."/>
        </authorList>
    </citation>
    <scope>NUCLEOTIDE SEQUENCE</scope>
</reference>
<evidence type="ECO:0000313" key="1">
    <source>
        <dbReference type="EMBL" id="SVB19917.1"/>
    </source>
</evidence>
<gene>
    <name evidence="1" type="ORF">METZ01_LOCUS172771</name>
</gene>
<dbReference type="AlphaFoldDB" id="A0A382C3A6"/>
<accession>A0A382C3A6</accession>
<protein>
    <recommendedName>
        <fullName evidence="2">Tryptophan synthase beta chain-like PALP domain-containing protein</fullName>
    </recommendedName>
</protein>
<proteinExistence type="predicted"/>
<dbReference type="EMBL" id="UINC01032370">
    <property type="protein sequence ID" value="SVB19917.1"/>
    <property type="molecule type" value="Genomic_DNA"/>
</dbReference>
<sequence length="35" mass="4286">TLLCDSAMRYRQRLFNREYLAERGLELPDWLNLDN</sequence>
<evidence type="ECO:0008006" key="2">
    <source>
        <dbReference type="Google" id="ProtNLM"/>
    </source>
</evidence>
<feature type="non-terminal residue" evidence="1">
    <location>
        <position position="1"/>
    </location>
</feature>